<keyword evidence="6 8" id="KW-0411">Iron-sulfur</keyword>
<evidence type="ECO:0000256" key="2">
    <source>
        <dbReference type="ARBA" id="ARBA00022448"/>
    </source>
</evidence>
<evidence type="ECO:0000313" key="10">
    <source>
        <dbReference type="EMBL" id="GAA3526880.1"/>
    </source>
</evidence>
<dbReference type="EMBL" id="BAAAZN010000001">
    <property type="protein sequence ID" value="GAA3526880.1"/>
    <property type="molecule type" value="Genomic_DNA"/>
</dbReference>
<keyword evidence="3 8" id="KW-0479">Metal-binding</keyword>
<dbReference type="PANTHER" id="PTHR36923">
    <property type="entry name" value="FERREDOXIN"/>
    <property type="match status" value="1"/>
</dbReference>
<evidence type="ECO:0000256" key="6">
    <source>
        <dbReference type="ARBA" id="ARBA00023014"/>
    </source>
</evidence>
<evidence type="ECO:0000256" key="1">
    <source>
        <dbReference type="ARBA" id="ARBA00001927"/>
    </source>
</evidence>
<reference evidence="11" key="1">
    <citation type="journal article" date="2019" name="Int. J. Syst. Evol. Microbiol.">
        <title>The Global Catalogue of Microorganisms (GCM) 10K type strain sequencing project: providing services to taxonomists for standard genome sequencing and annotation.</title>
        <authorList>
            <consortium name="The Broad Institute Genomics Platform"/>
            <consortium name="The Broad Institute Genome Sequencing Center for Infectious Disease"/>
            <person name="Wu L."/>
            <person name="Ma J."/>
        </authorList>
    </citation>
    <scope>NUCLEOTIDE SEQUENCE [LARGE SCALE GENOMIC DNA]</scope>
    <source>
        <strain evidence="11">JCM 16898</strain>
    </source>
</reference>
<comment type="caution">
    <text evidence="10">The sequence shown here is derived from an EMBL/GenBank/DDBJ whole genome shotgun (WGS) entry which is preliminary data.</text>
</comment>
<dbReference type="Gene3D" id="3.30.70.20">
    <property type="match status" value="1"/>
</dbReference>
<keyword evidence="2 8" id="KW-0813">Transport</keyword>
<dbReference type="InterPro" id="IPR051269">
    <property type="entry name" value="Fe-S_cluster_ET"/>
</dbReference>
<evidence type="ECO:0000256" key="3">
    <source>
        <dbReference type="ARBA" id="ARBA00022723"/>
    </source>
</evidence>
<comment type="cofactor">
    <cofactor evidence="1">
        <name>[3Fe-4S] cluster</name>
        <dbReference type="ChEBI" id="CHEBI:21137"/>
    </cofactor>
</comment>
<dbReference type="PANTHER" id="PTHR36923:SF3">
    <property type="entry name" value="FERREDOXIN"/>
    <property type="match status" value="1"/>
</dbReference>
<keyword evidence="4 8" id="KW-0249">Electron transport</keyword>
<proteinExistence type="predicted"/>
<dbReference type="PROSITE" id="PS51379">
    <property type="entry name" value="4FE4S_FER_2"/>
    <property type="match status" value="1"/>
</dbReference>
<protein>
    <recommendedName>
        <fullName evidence="8">Ferredoxin</fullName>
    </recommendedName>
</protein>
<sequence>MVNVMEAPEGVTAQEHGAARIVVDEPRCIGAGQCVMVAPDLFDQRDEDGIAVVLRDEPRSDELPAAREAAALCPAAAIRLVRGSGA</sequence>
<feature type="domain" description="4Fe-4S ferredoxin-type" evidence="9">
    <location>
        <begin position="19"/>
        <end position="47"/>
    </location>
</feature>
<dbReference type="SUPFAM" id="SSF54862">
    <property type="entry name" value="4Fe-4S ferredoxins"/>
    <property type="match status" value="1"/>
</dbReference>
<gene>
    <name evidence="10" type="ORF">GCM10022222_07330</name>
</gene>
<name>A0ABP6V234_9PSEU</name>
<evidence type="ECO:0000256" key="8">
    <source>
        <dbReference type="RuleBase" id="RU368020"/>
    </source>
</evidence>
<comment type="function">
    <text evidence="8">Ferredoxins are iron-sulfur proteins that transfer electrons in a wide variety of metabolic reactions.</text>
</comment>
<accession>A0ABP6V234</accession>
<evidence type="ECO:0000259" key="9">
    <source>
        <dbReference type="PROSITE" id="PS51379"/>
    </source>
</evidence>
<evidence type="ECO:0000256" key="5">
    <source>
        <dbReference type="ARBA" id="ARBA00023004"/>
    </source>
</evidence>
<evidence type="ECO:0000256" key="4">
    <source>
        <dbReference type="ARBA" id="ARBA00022982"/>
    </source>
</evidence>
<dbReference type="Pfam" id="PF13370">
    <property type="entry name" value="Fer4_13"/>
    <property type="match status" value="1"/>
</dbReference>
<keyword evidence="11" id="KW-1185">Reference proteome</keyword>
<evidence type="ECO:0000313" key="11">
    <source>
        <dbReference type="Proteomes" id="UP001500689"/>
    </source>
</evidence>
<keyword evidence="5 8" id="KW-0408">Iron</keyword>
<organism evidence="10 11">
    <name type="scientific">Amycolatopsis ultiminotia</name>
    <dbReference type="NCBI Taxonomy" id="543629"/>
    <lineage>
        <taxon>Bacteria</taxon>
        <taxon>Bacillati</taxon>
        <taxon>Actinomycetota</taxon>
        <taxon>Actinomycetes</taxon>
        <taxon>Pseudonocardiales</taxon>
        <taxon>Pseudonocardiaceae</taxon>
        <taxon>Amycolatopsis</taxon>
    </lineage>
</organism>
<dbReference type="PRINTS" id="PR00352">
    <property type="entry name" value="3FE4SFRDOXIN"/>
</dbReference>
<evidence type="ECO:0000256" key="7">
    <source>
        <dbReference type="ARBA" id="ARBA00023291"/>
    </source>
</evidence>
<dbReference type="InterPro" id="IPR001080">
    <property type="entry name" value="3Fe4S_ferredoxin"/>
</dbReference>
<dbReference type="InterPro" id="IPR017896">
    <property type="entry name" value="4Fe4S_Fe-S-bd"/>
</dbReference>
<keyword evidence="7" id="KW-0003">3Fe-4S</keyword>
<dbReference type="Proteomes" id="UP001500689">
    <property type="component" value="Unassembled WGS sequence"/>
</dbReference>